<evidence type="ECO:0000256" key="5">
    <source>
        <dbReference type="ARBA" id="ARBA00022692"/>
    </source>
</evidence>
<dbReference type="GO" id="GO:0046835">
    <property type="term" value="P:carbohydrate phosphorylation"/>
    <property type="evidence" value="ECO:0007669"/>
    <property type="project" value="TreeGrafter"/>
</dbReference>
<evidence type="ECO:0000256" key="21">
    <source>
        <dbReference type="ARBA" id="ARBA00082117"/>
    </source>
</evidence>
<keyword evidence="4" id="KW-0808">Transferase</keyword>
<evidence type="ECO:0000256" key="17">
    <source>
        <dbReference type="ARBA" id="ARBA00066709"/>
    </source>
</evidence>
<dbReference type="PROSITE" id="PS50258">
    <property type="entry name" value="LNR"/>
    <property type="match status" value="1"/>
</dbReference>
<dbReference type="InterPro" id="IPR031356">
    <property type="entry name" value="Stealth_CR4"/>
</dbReference>
<reference evidence="28" key="1">
    <citation type="submission" date="2021-04" db="EMBL/GenBank/DDBJ databases">
        <authorList>
            <consortium name="Wellcome Sanger Institute Data Sharing"/>
        </authorList>
    </citation>
    <scope>NUCLEOTIDE SEQUENCE [LARGE SCALE GENOMIC DNA]</scope>
</reference>
<reference evidence="28" key="3">
    <citation type="submission" date="2025-09" db="UniProtKB">
        <authorList>
            <consortium name="Ensembl"/>
        </authorList>
    </citation>
    <scope>IDENTIFICATION</scope>
</reference>
<keyword evidence="11" id="KW-0333">Golgi apparatus</keyword>
<dbReference type="GO" id="GO:0003976">
    <property type="term" value="F:UDP-N-acetylglucosamine-lysosomal-enzyme N-acetylglucosaminephosphotransferase activity"/>
    <property type="evidence" value="ECO:0007669"/>
    <property type="project" value="UniProtKB-EC"/>
</dbReference>
<organism evidence="28 29">
    <name type="scientific">Sparus aurata</name>
    <name type="common">Gilthead sea bream</name>
    <dbReference type="NCBI Taxonomy" id="8175"/>
    <lineage>
        <taxon>Eukaryota</taxon>
        <taxon>Metazoa</taxon>
        <taxon>Chordata</taxon>
        <taxon>Craniata</taxon>
        <taxon>Vertebrata</taxon>
        <taxon>Euteleostomi</taxon>
        <taxon>Actinopterygii</taxon>
        <taxon>Neopterygii</taxon>
        <taxon>Teleostei</taxon>
        <taxon>Neoteleostei</taxon>
        <taxon>Acanthomorphata</taxon>
        <taxon>Eupercaria</taxon>
        <taxon>Spariformes</taxon>
        <taxon>Sparidae</taxon>
        <taxon>Sparus</taxon>
    </lineage>
</organism>
<evidence type="ECO:0000313" key="28">
    <source>
        <dbReference type="Ensembl" id="ENSSAUP00010029484.1"/>
    </source>
</evidence>
<evidence type="ECO:0000256" key="9">
    <source>
        <dbReference type="ARBA" id="ARBA00022968"/>
    </source>
</evidence>
<keyword evidence="12 24" id="KW-0472">Membrane</keyword>
<sequence length="1216" mass="137075">MVVVNSVLKLLQRQTYTCLSHRYGLYLCFGGLVLMIVSAFQFGEVVVEWSRDQYHVLFDSYRDNVGGKSFQSRLCLPMPIDVVYTWVNGTDVALLKELKTVKEQMEEEQRALRERLGKNASETTEVGKPECLLSHCIIAPMLALDPALPANVTLKDLPTLSPSFSAAKELLLLNKPFHPSTTASVVVFHAQADGKHTQSTQRRRQFLAGNDAPDVIPSSTTDKEAPGLIRMQSLAYLSGFPATFKETEPLRAKLPSVITSKIKQLYSEASIALLHLNTPQDFTDLTQQAKKNLTLDGKELTISPGYLFWDLTAISQSKQDEDVSASRFEDNEELRYSLRSVERHAPWVRHIFIVTNGQIPSWLNLDNPRVTVVTHQDIFQNHSHLPTFSSPAIETHIHRIPGLSQKFIYLNDDVMFGKDVWPDDFYSHSKGQKVYLTWPVPNCAEGCPGSWIKDGYCDKACNNSACDWDGGDCLGAAGNSRFPAGVGGGGPGGAGGQVWQFAGGLGGLGGTSYCNQGCANSWLADKFCDQACNVLSCGYDVGDCGQEHLGELYHVTLLRNQTLYTLPLGETRPYFSFNRLARRIAEAHVSDNAALRHTSVANKWKTIHLLLHPGHNATQIQYNLTFQRDDDTEFTMSFSVAVDTREVPQVNVSQGETAGKEPKPTLTPEPPFPFSDIPEDKQGPKIQKRQPGEPQDVIEVPALNVSLLPADLQSELQRLEEKLLIGDITIKGYNFTKAELLKSYKTLAQEQHVMKSNPANEGAGKVQRKPYKDLEGEHVDRKPAVEDKDGNNIQKNQNSKEVAEDSVKHFDLNTAIERPLTSKLLSSISKTKSAESQAEPADAAGGALVGRRLQHFISADRGFLPWERRKYFQELLEEGERLLRALSYEADGGATARKLRDTFADSLRYVNKILNGQFGFTSRKVPAHMPHMIDRLIMQELQDTFPEEFDKTSAHRVRHSEDMQFAFSYFYFLMSAQQQLNVSEVFDEIDTDHSGVLSDREIRTLATRIHELPLSLQDLTGLEQMLINCSKTLPTNLTQLHLVNPTQEAYYDPSMPPVTKGLILHCKPITERIHKAFRDQNKYKFEIMGEDEIAFKMVRTNVSHVVGQLDDIRKNPRKFICLNDNIDHSHKDAATVKAVLRDFYESMFPLPSQFELPREYRNRFLHMEELQEWRVYRDKLKFWTHCVLVTLVIFTVMSFFAEQVSAPTSSDHKRFI</sequence>
<evidence type="ECO:0000256" key="15">
    <source>
        <dbReference type="ARBA" id="ARBA00050775"/>
    </source>
</evidence>
<feature type="domain" description="EF-hand" evidence="25">
    <location>
        <begin position="977"/>
        <end position="1012"/>
    </location>
</feature>
<evidence type="ECO:0000256" key="13">
    <source>
        <dbReference type="ARBA" id="ARBA00023157"/>
    </source>
</evidence>
<dbReference type="Pfam" id="PF17103">
    <property type="entry name" value="Stealth_CR4"/>
    <property type="match status" value="1"/>
</dbReference>
<evidence type="ECO:0000256" key="1">
    <source>
        <dbReference type="ARBA" id="ARBA00004323"/>
    </source>
</evidence>
<dbReference type="InterPro" id="IPR031358">
    <property type="entry name" value="Stealth_CR1"/>
</dbReference>
<accession>A0A671VTB8</accession>
<dbReference type="Pfam" id="PF18440">
    <property type="entry name" value="GlcNAc-1_reg"/>
    <property type="match status" value="1"/>
</dbReference>
<evidence type="ECO:0000256" key="14">
    <source>
        <dbReference type="ARBA" id="ARBA00023180"/>
    </source>
</evidence>
<evidence type="ECO:0000259" key="26">
    <source>
        <dbReference type="PROSITE" id="PS50258"/>
    </source>
</evidence>
<dbReference type="InterPro" id="IPR031357">
    <property type="entry name" value="Stealth_CR3"/>
</dbReference>
<name>A0A671VTB8_SPAAU</name>
<dbReference type="PANTHER" id="PTHR24045:SF0">
    <property type="entry name" value="N-ACETYLGLUCOSAMINE-1-PHOSPHOTRANSFERASE SUBUNITS ALPHA_BETA"/>
    <property type="match status" value="1"/>
</dbReference>
<feature type="domain" description="DMAP1-binding" evidence="27">
    <location>
        <begin position="704"/>
        <end position="805"/>
    </location>
</feature>
<comment type="catalytic activity">
    <reaction evidence="15">
        <text>N(4)-[alpha-D-mannosyl-(1-&gt;2)-alpha-D-mannosyl-(glycan)]-L-asparaginyl-[protein] + UDP-N-acetyl-alpha-D-glucosamine = N(4)-[6-(N-acetyl-alpha-D-glucosaminyl-1-phospho)-alpha-D-mannosyl-(1-&gt;2)-alpha-D-mannosyl-(glycan)]-L-asparaginyl-[protein] + UMP + H(+)</text>
        <dbReference type="Rhea" id="RHEA:13581"/>
        <dbReference type="Rhea" id="RHEA-COMP:14507"/>
        <dbReference type="Rhea" id="RHEA-COMP:14508"/>
        <dbReference type="ChEBI" id="CHEBI:15378"/>
        <dbReference type="ChEBI" id="CHEBI:57705"/>
        <dbReference type="ChEBI" id="CHEBI:57865"/>
        <dbReference type="ChEBI" id="CHEBI:140357"/>
        <dbReference type="ChEBI" id="CHEBI:140369"/>
        <dbReference type="EC" id="2.7.8.17"/>
    </reaction>
</comment>
<evidence type="ECO:0000256" key="18">
    <source>
        <dbReference type="ARBA" id="ARBA00070893"/>
    </source>
</evidence>
<dbReference type="EC" id="2.7.8.17" evidence="17"/>
<keyword evidence="13" id="KW-1015">Disulfide bond</keyword>
<evidence type="ECO:0000256" key="8">
    <source>
        <dbReference type="ARBA" id="ARBA00022837"/>
    </source>
</evidence>
<protein>
    <recommendedName>
        <fullName evidence="18">N-acetylglucosamine-1-phosphotransferase subunits alpha/beta</fullName>
        <ecNumber evidence="17">2.7.8.17</ecNumber>
    </recommendedName>
    <alternativeName>
        <fullName evidence="21">GlcNAc-1-phosphotransferase subunits alpha/beta</fullName>
    </alternativeName>
    <alternativeName>
        <fullName evidence="20">Stealth protein GNPTAB</fullName>
    </alternativeName>
    <alternativeName>
        <fullName evidence="19">UDP-N-acetylglucosamine-1-phosphotransferase subunits alpha/beta</fullName>
    </alternativeName>
</protein>
<proteinExistence type="inferred from homology"/>
<feature type="compositionally biased region" description="Polar residues" evidence="23">
    <location>
        <begin position="791"/>
        <end position="800"/>
    </location>
</feature>
<keyword evidence="5 24" id="KW-0812">Transmembrane</keyword>
<dbReference type="SUPFAM" id="SSF90193">
    <property type="entry name" value="Notch domain"/>
    <property type="match status" value="1"/>
</dbReference>
<dbReference type="SMART" id="SM00004">
    <property type="entry name" value="NL"/>
    <property type="match status" value="2"/>
</dbReference>
<keyword evidence="10 24" id="KW-1133">Transmembrane helix</keyword>
<dbReference type="CDD" id="cd21600">
    <property type="entry name" value="RRM2_GNPTAB"/>
    <property type="match status" value="1"/>
</dbReference>
<dbReference type="Pfam" id="PF17101">
    <property type="entry name" value="Stealth_CR1"/>
    <property type="match status" value="1"/>
</dbReference>
<dbReference type="AlphaFoldDB" id="A0A671VTB8"/>
<keyword evidence="8" id="KW-0106">Calcium</keyword>
<dbReference type="InterPro" id="IPR047141">
    <property type="entry name" value="Stealth"/>
</dbReference>
<evidence type="ECO:0000256" key="19">
    <source>
        <dbReference type="ARBA" id="ARBA00078196"/>
    </source>
</evidence>
<reference evidence="28" key="2">
    <citation type="submission" date="2025-08" db="UniProtKB">
        <authorList>
            <consortium name="Ensembl"/>
        </authorList>
    </citation>
    <scope>IDENTIFICATION</scope>
</reference>
<comment type="subcellular location">
    <subcellularLocation>
        <location evidence="2">Golgi apparatus membrane</location>
        <topology evidence="2">Single-pass type I membrane protein</topology>
    </subcellularLocation>
    <subcellularLocation>
        <location evidence="1">Golgi apparatus membrane</location>
        <topology evidence="1">Single-pass type II membrane protein</topology>
    </subcellularLocation>
</comment>
<evidence type="ECO:0000259" key="27">
    <source>
        <dbReference type="PROSITE" id="PS51912"/>
    </source>
</evidence>
<dbReference type="Pfam" id="PF17102">
    <property type="entry name" value="Stealth_CR3"/>
    <property type="match status" value="1"/>
</dbReference>
<gene>
    <name evidence="28" type="primary">GNPTAB</name>
    <name evidence="28" type="synonym">gnptab</name>
</gene>
<evidence type="ECO:0000256" key="24">
    <source>
        <dbReference type="SAM" id="Phobius"/>
    </source>
</evidence>
<evidence type="ECO:0000256" key="16">
    <source>
        <dbReference type="ARBA" id="ARBA00057240"/>
    </source>
</evidence>
<dbReference type="Pfam" id="PF06464">
    <property type="entry name" value="DMAP_binding"/>
    <property type="match status" value="1"/>
</dbReference>
<feature type="region of interest" description="Disordered" evidence="23">
    <location>
        <begin position="649"/>
        <end position="693"/>
    </location>
</feature>
<evidence type="ECO:0000256" key="11">
    <source>
        <dbReference type="ARBA" id="ARBA00023034"/>
    </source>
</evidence>
<evidence type="ECO:0000256" key="3">
    <source>
        <dbReference type="ARBA" id="ARBA00007583"/>
    </source>
</evidence>
<dbReference type="Pfam" id="PF11380">
    <property type="entry name" value="Stealth_CR2"/>
    <property type="match status" value="1"/>
</dbReference>
<dbReference type="GO" id="GO:0016256">
    <property type="term" value="P:N-glycan processing to lysosome"/>
    <property type="evidence" value="ECO:0007669"/>
    <property type="project" value="TreeGrafter"/>
</dbReference>
<evidence type="ECO:0000256" key="22">
    <source>
        <dbReference type="SAM" id="Coils"/>
    </source>
</evidence>
<evidence type="ECO:0000256" key="4">
    <source>
        <dbReference type="ARBA" id="ARBA00022679"/>
    </source>
</evidence>
<keyword evidence="9" id="KW-0735">Signal-anchor</keyword>
<dbReference type="InterPro" id="IPR002048">
    <property type="entry name" value="EF_hand_dom"/>
</dbReference>
<dbReference type="InterPro" id="IPR021520">
    <property type="entry name" value="Stealth_CR2"/>
</dbReference>
<dbReference type="PROSITE" id="PS50222">
    <property type="entry name" value="EF_HAND_2"/>
    <property type="match status" value="1"/>
</dbReference>
<feature type="domain" description="LNR" evidence="26">
    <location>
        <begin position="443"/>
        <end position="473"/>
    </location>
</feature>
<dbReference type="InterPro" id="IPR010506">
    <property type="entry name" value="DMAP1-bd"/>
</dbReference>
<feature type="coiled-coil region" evidence="22">
    <location>
        <begin position="95"/>
        <end position="122"/>
    </location>
</feature>
<feature type="region of interest" description="Disordered" evidence="23">
    <location>
        <begin position="756"/>
        <end position="806"/>
    </location>
</feature>
<evidence type="ECO:0000256" key="23">
    <source>
        <dbReference type="SAM" id="MobiDB-lite"/>
    </source>
</evidence>
<feature type="compositionally biased region" description="Basic and acidic residues" evidence="23">
    <location>
        <begin position="770"/>
        <end position="790"/>
    </location>
</feature>
<dbReference type="Pfam" id="PF00066">
    <property type="entry name" value="Notch"/>
    <property type="match status" value="2"/>
</dbReference>
<dbReference type="Ensembl" id="ENSSAUT00010031087.1">
    <property type="protein sequence ID" value="ENSSAUP00010029484.1"/>
    <property type="gene ID" value="ENSSAUG00010012649.1"/>
</dbReference>
<evidence type="ECO:0000313" key="29">
    <source>
        <dbReference type="Proteomes" id="UP000472265"/>
    </source>
</evidence>
<dbReference type="PANTHER" id="PTHR24045">
    <property type="match status" value="1"/>
</dbReference>
<evidence type="ECO:0000256" key="2">
    <source>
        <dbReference type="ARBA" id="ARBA00004614"/>
    </source>
</evidence>
<keyword evidence="29" id="KW-1185">Reference proteome</keyword>
<evidence type="ECO:0000259" key="25">
    <source>
        <dbReference type="PROSITE" id="PS50222"/>
    </source>
</evidence>
<keyword evidence="6" id="KW-0479">Metal-binding</keyword>
<evidence type="ECO:0000256" key="10">
    <source>
        <dbReference type="ARBA" id="ARBA00022989"/>
    </source>
</evidence>
<dbReference type="GO" id="GO:0005509">
    <property type="term" value="F:calcium ion binding"/>
    <property type="evidence" value="ECO:0007669"/>
    <property type="project" value="InterPro"/>
</dbReference>
<dbReference type="Gene3D" id="3.30.300.320">
    <property type="match status" value="1"/>
</dbReference>
<dbReference type="InterPro" id="IPR041536">
    <property type="entry name" value="GNPTAB_reg"/>
</dbReference>
<comment type="similarity">
    <text evidence="3">Belongs to the stealth family.</text>
</comment>
<dbReference type="GO" id="GO:0000139">
    <property type="term" value="C:Golgi membrane"/>
    <property type="evidence" value="ECO:0007669"/>
    <property type="project" value="UniProtKB-SubCell"/>
</dbReference>
<feature type="transmembrane region" description="Helical" evidence="24">
    <location>
        <begin position="23"/>
        <end position="43"/>
    </location>
</feature>
<dbReference type="PROSITE" id="PS51912">
    <property type="entry name" value="DMAP1_BIND"/>
    <property type="match status" value="1"/>
</dbReference>
<dbReference type="InterPro" id="IPR018247">
    <property type="entry name" value="EF_Hand_1_Ca_BS"/>
</dbReference>
<comment type="function">
    <text evidence="16">Catalyzes the formation of mannose 6-phosphate (M6P) markers on high mannose type oligosaccharides in the Golgi apparatus. M6P residues are required to bind to the M6P receptors (MPR), which mediate the vesicular transport of lysosomal enzymes to the endosomal/prelysosomal compartment.</text>
</comment>
<dbReference type="InterPro" id="IPR035993">
    <property type="entry name" value="Notch-like_dom_sf"/>
</dbReference>
<keyword evidence="14" id="KW-0325">Glycoprotein</keyword>
<evidence type="ECO:0000256" key="20">
    <source>
        <dbReference type="ARBA" id="ARBA00079995"/>
    </source>
</evidence>
<keyword evidence="7" id="KW-0677">Repeat</keyword>
<evidence type="ECO:0000256" key="6">
    <source>
        <dbReference type="ARBA" id="ARBA00022723"/>
    </source>
</evidence>
<dbReference type="GeneTree" id="ENSGT00390000006747"/>
<keyword evidence="22" id="KW-0175">Coiled coil</keyword>
<evidence type="ECO:0000256" key="7">
    <source>
        <dbReference type="ARBA" id="ARBA00022737"/>
    </source>
</evidence>
<dbReference type="FunFam" id="3.30.300.320:FF:000002">
    <property type="entry name" value="N-acetylglucosamine-1-phosphotransferase subunits alpha/beta isoform X1"/>
    <property type="match status" value="1"/>
</dbReference>
<evidence type="ECO:0000256" key="12">
    <source>
        <dbReference type="ARBA" id="ARBA00023136"/>
    </source>
</evidence>
<dbReference type="SMART" id="SM01137">
    <property type="entry name" value="DMAP_binding"/>
    <property type="match status" value="1"/>
</dbReference>
<dbReference type="PROSITE" id="PS00018">
    <property type="entry name" value="EF_HAND_1"/>
    <property type="match status" value="1"/>
</dbReference>
<dbReference type="Proteomes" id="UP000472265">
    <property type="component" value="Chromosome 14"/>
</dbReference>
<dbReference type="InterPro" id="IPR000800">
    <property type="entry name" value="Notch_dom"/>
</dbReference>